<dbReference type="GO" id="GO:0005975">
    <property type="term" value="P:carbohydrate metabolic process"/>
    <property type="evidence" value="ECO:0007669"/>
    <property type="project" value="InterPro"/>
</dbReference>
<sequence length="362" mass="40091">MTAIPAVEGILSAKQVVETAEAIASWQLPNGMIPWFPGGHSDPWNHVEGAMALDLAGLRTEAERGYQWLSDIQRPDGSWHQYYLEDSIEQDKLDANTVAYIAAGVWHHWLLTADLGFVETMWPVVESAIDFVLDLQTPRGEILWARHADGTPWSFALLTGSSSICHSLRCAVAIAELLDHERPDWELSVARLAQVISQHCAGDAPDAFAPKARWAMDWYYPVLGGVLTGDRARAHLDARRNTFVVEDRGVRCVSDRPWITAAETCECMMAELSVGNTENALKLFTWAQALRDTDGHYWTGIVFPDEIHFPGDERTTYTDAAVILAADALSRTSTASGLFIDHDALPPLVDLDTDKPLNDRAD</sequence>
<dbReference type="Gene3D" id="1.50.10.10">
    <property type="match status" value="1"/>
</dbReference>
<name>A0A6J6IXU5_9ZZZZ</name>
<dbReference type="SUPFAM" id="SSF48208">
    <property type="entry name" value="Six-hairpin glycosidases"/>
    <property type="match status" value="1"/>
</dbReference>
<accession>A0A6J6IXU5</accession>
<gene>
    <name evidence="1" type="ORF">UFOPK1835_02318</name>
</gene>
<organism evidence="1">
    <name type="scientific">freshwater metagenome</name>
    <dbReference type="NCBI Taxonomy" id="449393"/>
    <lineage>
        <taxon>unclassified sequences</taxon>
        <taxon>metagenomes</taxon>
        <taxon>ecological metagenomes</taxon>
    </lineage>
</organism>
<dbReference type="EMBL" id="CAEZUP010000192">
    <property type="protein sequence ID" value="CAB4629308.1"/>
    <property type="molecule type" value="Genomic_DNA"/>
</dbReference>
<dbReference type="AlphaFoldDB" id="A0A6J6IXU5"/>
<dbReference type="InterPro" id="IPR012341">
    <property type="entry name" value="6hp_glycosidase-like_sf"/>
</dbReference>
<protein>
    <submittedName>
        <fullName evidence="1">Unannotated protein</fullName>
    </submittedName>
</protein>
<proteinExistence type="predicted"/>
<evidence type="ECO:0000313" key="1">
    <source>
        <dbReference type="EMBL" id="CAB4629308.1"/>
    </source>
</evidence>
<dbReference type="InterPro" id="IPR008928">
    <property type="entry name" value="6-hairpin_glycosidase_sf"/>
</dbReference>
<reference evidence="1" key="1">
    <citation type="submission" date="2020-05" db="EMBL/GenBank/DDBJ databases">
        <authorList>
            <person name="Chiriac C."/>
            <person name="Salcher M."/>
            <person name="Ghai R."/>
            <person name="Kavagutti S V."/>
        </authorList>
    </citation>
    <scope>NUCLEOTIDE SEQUENCE</scope>
</reference>